<evidence type="ECO:0000256" key="4">
    <source>
        <dbReference type="SAM" id="MobiDB-lite"/>
    </source>
</evidence>
<evidence type="ECO:0000256" key="3">
    <source>
        <dbReference type="ARBA" id="ARBA00022833"/>
    </source>
</evidence>
<dbReference type="InterPro" id="IPR001876">
    <property type="entry name" value="Znf_RanBP2"/>
</dbReference>
<evidence type="ECO:0000256" key="1">
    <source>
        <dbReference type="ARBA" id="ARBA00022723"/>
    </source>
</evidence>
<feature type="compositionally biased region" description="Acidic residues" evidence="4">
    <location>
        <begin position="32"/>
        <end position="41"/>
    </location>
</feature>
<comment type="caution">
    <text evidence="6">The sequence shown here is derived from an EMBL/GenBank/DDBJ whole genome shotgun (WGS) entry which is preliminary data.</text>
</comment>
<dbReference type="Proteomes" id="UP001172102">
    <property type="component" value="Unassembled WGS sequence"/>
</dbReference>
<gene>
    <name evidence="6" type="ORF">B0H67DRAFT_548107</name>
</gene>
<feature type="region of interest" description="Disordered" evidence="4">
    <location>
        <begin position="99"/>
        <end position="133"/>
    </location>
</feature>
<evidence type="ECO:0000259" key="5">
    <source>
        <dbReference type="PROSITE" id="PS01358"/>
    </source>
</evidence>
<organism evidence="6 7">
    <name type="scientific">Lasiosphaeris hirsuta</name>
    <dbReference type="NCBI Taxonomy" id="260670"/>
    <lineage>
        <taxon>Eukaryota</taxon>
        <taxon>Fungi</taxon>
        <taxon>Dikarya</taxon>
        <taxon>Ascomycota</taxon>
        <taxon>Pezizomycotina</taxon>
        <taxon>Sordariomycetes</taxon>
        <taxon>Sordariomycetidae</taxon>
        <taxon>Sordariales</taxon>
        <taxon>Lasiosphaeriaceae</taxon>
        <taxon>Lasiosphaeris</taxon>
    </lineage>
</organism>
<feature type="compositionally biased region" description="Basic and acidic residues" evidence="4">
    <location>
        <begin position="109"/>
        <end position="119"/>
    </location>
</feature>
<dbReference type="EMBL" id="JAUKUA010000001">
    <property type="protein sequence ID" value="KAK0730082.1"/>
    <property type="molecule type" value="Genomic_DNA"/>
</dbReference>
<name>A0AA40B9H6_9PEZI</name>
<feature type="region of interest" description="Disordered" evidence="4">
    <location>
        <begin position="9"/>
        <end position="41"/>
    </location>
</feature>
<feature type="domain" description="RanBP2-type" evidence="5">
    <location>
        <begin position="143"/>
        <end position="162"/>
    </location>
</feature>
<evidence type="ECO:0000313" key="6">
    <source>
        <dbReference type="EMBL" id="KAK0730082.1"/>
    </source>
</evidence>
<evidence type="ECO:0000256" key="2">
    <source>
        <dbReference type="ARBA" id="ARBA00022771"/>
    </source>
</evidence>
<keyword evidence="2" id="KW-0863">Zinc-finger</keyword>
<feature type="compositionally biased region" description="Low complexity" evidence="4">
    <location>
        <begin position="17"/>
        <end position="31"/>
    </location>
</feature>
<sequence length="252" mass="28398">MLSVLFRTARRAAQQYTEPTPTTSGATTPSTPDDDDTSDIDPLEHRRLRQQHRSLRVQFGLPPPPPHNFLPQWPPYFTRAHKEQRWSAFFDYLDGIQAEQRAPTPPPRNPDRSRPHADMANETSTHPPRRRNALGDLRRDADWACCGCSSPNARWEFVCSVCRAHCKGACCEVLREGWRPGGGREVRVVVARPSGEVADGWEVVEGILSRIIALCHGVWVIGYPIGKDACKGTDERSALLQTFVWYGHYGCQ</sequence>
<protein>
    <recommendedName>
        <fullName evidence="5">RanBP2-type domain-containing protein</fullName>
    </recommendedName>
</protein>
<accession>A0AA40B9H6</accession>
<keyword evidence="1" id="KW-0479">Metal-binding</keyword>
<dbReference type="PROSITE" id="PS01358">
    <property type="entry name" value="ZF_RANBP2_1"/>
    <property type="match status" value="1"/>
</dbReference>
<keyword evidence="3" id="KW-0862">Zinc</keyword>
<dbReference type="AlphaFoldDB" id="A0AA40B9H6"/>
<dbReference type="GO" id="GO:0008270">
    <property type="term" value="F:zinc ion binding"/>
    <property type="evidence" value="ECO:0007669"/>
    <property type="project" value="UniProtKB-KW"/>
</dbReference>
<keyword evidence="7" id="KW-1185">Reference proteome</keyword>
<reference evidence="6" key="1">
    <citation type="submission" date="2023-06" db="EMBL/GenBank/DDBJ databases">
        <title>Genome-scale phylogeny and comparative genomics of the fungal order Sordariales.</title>
        <authorList>
            <consortium name="Lawrence Berkeley National Laboratory"/>
            <person name="Hensen N."/>
            <person name="Bonometti L."/>
            <person name="Westerberg I."/>
            <person name="Brannstrom I.O."/>
            <person name="Guillou S."/>
            <person name="Cros-Aarteil S."/>
            <person name="Calhoun S."/>
            <person name="Haridas S."/>
            <person name="Kuo A."/>
            <person name="Mondo S."/>
            <person name="Pangilinan J."/>
            <person name="Riley R."/>
            <person name="Labutti K."/>
            <person name="Andreopoulos B."/>
            <person name="Lipzen A."/>
            <person name="Chen C."/>
            <person name="Yanf M."/>
            <person name="Daum C."/>
            <person name="Ng V."/>
            <person name="Clum A."/>
            <person name="Steindorff A."/>
            <person name="Ohm R."/>
            <person name="Martin F."/>
            <person name="Silar P."/>
            <person name="Natvig D."/>
            <person name="Lalanne C."/>
            <person name="Gautier V."/>
            <person name="Ament-Velasquez S.L."/>
            <person name="Kruys A."/>
            <person name="Hutchinson M.I."/>
            <person name="Powell A.J."/>
            <person name="Barry K."/>
            <person name="Miller A.N."/>
            <person name="Grigoriev I.V."/>
            <person name="Debuchy R."/>
            <person name="Gladieux P."/>
            <person name="Thoren M.H."/>
            <person name="Johannesson H."/>
        </authorList>
    </citation>
    <scope>NUCLEOTIDE SEQUENCE</scope>
    <source>
        <strain evidence="6">SMH4607-1</strain>
    </source>
</reference>
<evidence type="ECO:0000313" key="7">
    <source>
        <dbReference type="Proteomes" id="UP001172102"/>
    </source>
</evidence>
<proteinExistence type="predicted"/>